<name>A0A409X2X9_9AGAR</name>
<accession>A0A409X2X9</accession>
<dbReference type="InParanoid" id="A0A409X2X9"/>
<feature type="transmembrane region" description="Helical" evidence="8">
    <location>
        <begin position="287"/>
        <end position="309"/>
    </location>
</feature>
<evidence type="ECO:0000256" key="6">
    <source>
        <dbReference type="ARBA" id="ARBA00023136"/>
    </source>
</evidence>
<reference evidence="9 10" key="1">
    <citation type="journal article" date="2018" name="Evol. Lett.">
        <title>Horizontal gene cluster transfer increased hallucinogenic mushroom diversity.</title>
        <authorList>
            <person name="Reynolds H.T."/>
            <person name="Vijayakumar V."/>
            <person name="Gluck-Thaler E."/>
            <person name="Korotkin H.B."/>
            <person name="Matheny P.B."/>
            <person name="Slot J.C."/>
        </authorList>
    </citation>
    <scope>NUCLEOTIDE SEQUENCE [LARGE SCALE GENOMIC DNA]</scope>
    <source>
        <strain evidence="9 10">2629</strain>
    </source>
</reference>
<keyword evidence="5 8" id="KW-1133">Transmembrane helix</keyword>
<dbReference type="InterPro" id="IPR001248">
    <property type="entry name" value="Pur-cyt_permease"/>
</dbReference>
<gene>
    <name evidence="9" type="ORF">CVT24_012248</name>
</gene>
<feature type="region of interest" description="Disordered" evidence="7">
    <location>
        <begin position="22"/>
        <end position="43"/>
    </location>
</feature>
<evidence type="ECO:0008006" key="11">
    <source>
        <dbReference type="Google" id="ProtNLM"/>
    </source>
</evidence>
<dbReference type="PANTHER" id="PTHR31806:SF5">
    <property type="entry name" value="PURINE-CYTOSINE PERMEASE FCY21"/>
    <property type="match status" value="1"/>
</dbReference>
<dbReference type="EMBL" id="NHTK01004752">
    <property type="protein sequence ID" value="PPQ85118.1"/>
    <property type="molecule type" value="Genomic_DNA"/>
</dbReference>
<sequence length="391" mass="42078">MLEKHDLKISDKADVEANAQAVDVQSSEGTFGEDESQRDVSSNGTLSKWAKRLYGWGVEARGSQPVPKEERVDMQFSKLCWVFFSSNFNILGFERFAWVPVLIAFLVAFGIGGKNLGNPPPPVPPTALSILGFAGVQAGFAMTWSGSATDFGSYLHHKAPSWKIFCYAFTGIGISTILMQSMGAAFVVAAQSVPAWTEGYAGGNIGGLLNAVFAPAGNFGKFLTVLLSLSVASNLISLLYSASIGFQVLIPALTRVPRYLLSVAAMGIVLPLAIVGAHRFYEAITNFMGLIGYWASAFSAIIIIEHVYFRSNNPDNYDLDDWNVSSRLPPGIAAVSAGVLTFGLVVPCMGQVLFTGPIAKVTGDIGFEVALILSALLYFPFRWLELRCCGR</sequence>
<evidence type="ECO:0000256" key="4">
    <source>
        <dbReference type="ARBA" id="ARBA00022692"/>
    </source>
</evidence>
<evidence type="ECO:0000313" key="9">
    <source>
        <dbReference type="EMBL" id="PPQ85118.1"/>
    </source>
</evidence>
<dbReference type="STRING" id="181874.A0A409X2X9"/>
<feature type="transmembrane region" description="Helical" evidence="8">
    <location>
        <begin position="330"/>
        <end position="353"/>
    </location>
</feature>
<evidence type="ECO:0000313" key="10">
    <source>
        <dbReference type="Proteomes" id="UP000284842"/>
    </source>
</evidence>
<dbReference type="OrthoDB" id="2116389at2759"/>
<dbReference type="Pfam" id="PF02133">
    <property type="entry name" value="Transp_cyt_pur"/>
    <property type="match status" value="1"/>
</dbReference>
<dbReference type="InterPro" id="IPR026030">
    <property type="entry name" value="Pur-cyt_permease_Fcy2/21/22"/>
</dbReference>
<dbReference type="PANTHER" id="PTHR31806">
    <property type="entry name" value="PURINE-CYTOSINE PERMEASE FCY2-RELATED"/>
    <property type="match status" value="1"/>
</dbReference>
<feature type="transmembrane region" description="Helical" evidence="8">
    <location>
        <begin position="259"/>
        <end position="281"/>
    </location>
</feature>
<comment type="caution">
    <text evidence="9">The sequence shown here is derived from an EMBL/GenBank/DDBJ whole genome shotgun (WGS) entry which is preliminary data.</text>
</comment>
<evidence type="ECO:0000256" key="1">
    <source>
        <dbReference type="ARBA" id="ARBA00004141"/>
    </source>
</evidence>
<dbReference type="Gene3D" id="1.10.4160.10">
    <property type="entry name" value="Hydantoin permease"/>
    <property type="match status" value="1"/>
</dbReference>
<evidence type="ECO:0000256" key="3">
    <source>
        <dbReference type="ARBA" id="ARBA00022448"/>
    </source>
</evidence>
<feature type="transmembrane region" description="Helical" evidence="8">
    <location>
        <begin position="96"/>
        <end position="113"/>
    </location>
</feature>
<evidence type="ECO:0000256" key="8">
    <source>
        <dbReference type="SAM" id="Phobius"/>
    </source>
</evidence>
<dbReference type="AlphaFoldDB" id="A0A409X2X9"/>
<dbReference type="GO" id="GO:0022857">
    <property type="term" value="F:transmembrane transporter activity"/>
    <property type="evidence" value="ECO:0007669"/>
    <property type="project" value="InterPro"/>
</dbReference>
<feature type="transmembrane region" description="Helical" evidence="8">
    <location>
        <begin position="164"/>
        <end position="190"/>
    </location>
</feature>
<comment type="subcellular location">
    <subcellularLocation>
        <location evidence="1">Membrane</location>
        <topology evidence="1">Multi-pass membrane protein</topology>
    </subcellularLocation>
</comment>
<feature type="transmembrane region" description="Helical" evidence="8">
    <location>
        <begin position="365"/>
        <end position="384"/>
    </location>
</feature>
<evidence type="ECO:0000256" key="7">
    <source>
        <dbReference type="SAM" id="MobiDB-lite"/>
    </source>
</evidence>
<evidence type="ECO:0000256" key="2">
    <source>
        <dbReference type="ARBA" id="ARBA00008974"/>
    </source>
</evidence>
<keyword evidence="10" id="KW-1185">Reference proteome</keyword>
<proteinExistence type="inferred from homology"/>
<protein>
    <recommendedName>
        <fullName evidence="11">Purine-cytosine permease</fullName>
    </recommendedName>
</protein>
<comment type="similarity">
    <text evidence="2">Belongs to the purine-cytosine permease (2.A.39) family.</text>
</comment>
<dbReference type="GO" id="GO:0005886">
    <property type="term" value="C:plasma membrane"/>
    <property type="evidence" value="ECO:0007669"/>
    <property type="project" value="TreeGrafter"/>
</dbReference>
<keyword evidence="3" id="KW-0813">Transport</keyword>
<evidence type="ECO:0000256" key="5">
    <source>
        <dbReference type="ARBA" id="ARBA00022989"/>
    </source>
</evidence>
<keyword evidence="6 8" id="KW-0472">Membrane</keyword>
<dbReference type="Proteomes" id="UP000284842">
    <property type="component" value="Unassembled WGS sequence"/>
</dbReference>
<keyword evidence="4 8" id="KW-0812">Transmembrane</keyword>
<feature type="transmembrane region" description="Helical" evidence="8">
    <location>
        <begin position="222"/>
        <end position="250"/>
    </location>
</feature>
<feature type="transmembrane region" description="Helical" evidence="8">
    <location>
        <begin position="125"/>
        <end position="144"/>
    </location>
</feature>
<organism evidence="9 10">
    <name type="scientific">Panaeolus cyanescens</name>
    <dbReference type="NCBI Taxonomy" id="181874"/>
    <lineage>
        <taxon>Eukaryota</taxon>
        <taxon>Fungi</taxon>
        <taxon>Dikarya</taxon>
        <taxon>Basidiomycota</taxon>
        <taxon>Agaricomycotina</taxon>
        <taxon>Agaricomycetes</taxon>
        <taxon>Agaricomycetidae</taxon>
        <taxon>Agaricales</taxon>
        <taxon>Agaricineae</taxon>
        <taxon>Galeropsidaceae</taxon>
        <taxon>Panaeolus</taxon>
    </lineage>
</organism>